<dbReference type="HOGENOM" id="CLU_2861816_0_0_11"/>
<organism evidence="2 3">
    <name type="scientific">Kitasatospora cheerisanensis KCTC 2395</name>
    <dbReference type="NCBI Taxonomy" id="1348663"/>
    <lineage>
        <taxon>Bacteria</taxon>
        <taxon>Bacillati</taxon>
        <taxon>Actinomycetota</taxon>
        <taxon>Actinomycetes</taxon>
        <taxon>Kitasatosporales</taxon>
        <taxon>Streptomycetaceae</taxon>
        <taxon>Kitasatospora</taxon>
    </lineage>
</organism>
<accession>A0A066YPT4</accession>
<feature type="region of interest" description="Disordered" evidence="1">
    <location>
        <begin position="1"/>
        <end position="41"/>
    </location>
</feature>
<dbReference type="EMBL" id="JNBY01000095">
    <property type="protein sequence ID" value="KDN83212.1"/>
    <property type="molecule type" value="Genomic_DNA"/>
</dbReference>
<reference evidence="2 3" key="1">
    <citation type="submission" date="2014-05" db="EMBL/GenBank/DDBJ databases">
        <title>Draft Genome Sequence of Kitasatospora cheerisanensis KCTC 2395.</title>
        <authorList>
            <person name="Nam D.H."/>
        </authorList>
    </citation>
    <scope>NUCLEOTIDE SEQUENCE [LARGE SCALE GENOMIC DNA]</scope>
    <source>
        <strain evidence="2 3">KCTC 2395</strain>
    </source>
</reference>
<evidence type="ECO:0000313" key="3">
    <source>
        <dbReference type="Proteomes" id="UP000027178"/>
    </source>
</evidence>
<evidence type="ECO:0000256" key="1">
    <source>
        <dbReference type="SAM" id="MobiDB-lite"/>
    </source>
</evidence>
<dbReference type="AlphaFoldDB" id="A0A066YPT4"/>
<dbReference type="PATRIC" id="fig|1348663.4.peg.4531"/>
<sequence length="64" mass="7292">MPSPPARWQGRDDGGARGPDTTERSGPPSCPRRPRESESRYRPRCRLLRLSCRAHHNARAVLTR</sequence>
<proteinExistence type="predicted"/>
<evidence type="ECO:0000313" key="2">
    <source>
        <dbReference type="EMBL" id="KDN83212.1"/>
    </source>
</evidence>
<comment type="caution">
    <text evidence="2">The sequence shown here is derived from an EMBL/GenBank/DDBJ whole genome shotgun (WGS) entry which is preliminary data.</text>
</comment>
<feature type="compositionally biased region" description="Basic and acidic residues" evidence="1">
    <location>
        <begin position="9"/>
        <end position="23"/>
    </location>
</feature>
<keyword evidence="3" id="KW-1185">Reference proteome</keyword>
<name>A0A066YPT4_9ACTN</name>
<dbReference type="Proteomes" id="UP000027178">
    <property type="component" value="Unassembled WGS sequence"/>
</dbReference>
<gene>
    <name evidence="2" type="ORF">KCH_46940</name>
</gene>
<protein>
    <submittedName>
        <fullName evidence="2">Uncharacterized protein</fullName>
    </submittedName>
</protein>